<accession>A0A8S1J774</accession>
<evidence type="ECO:0000256" key="6">
    <source>
        <dbReference type="ARBA" id="ARBA00022857"/>
    </source>
</evidence>
<keyword evidence="11" id="KW-1185">Reference proteome</keyword>
<keyword evidence="6" id="KW-0521">NADP</keyword>
<evidence type="ECO:0000256" key="7">
    <source>
        <dbReference type="ARBA" id="ARBA00023002"/>
    </source>
</evidence>
<dbReference type="GO" id="GO:0005829">
    <property type="term" value="C:cytosol"/>
    <property type="evidence" value="ECO:0007669"/>
    <property type="project" value="TreeGrafter"/>
</dbReference>
<dbReference type="InterPro" id="IPR017927">
    <property type="entry name" value="FAD-bd_FR_type"/>
</dbReference>
<dbReference type="OrthoDB" id="1856718at2759"/>
<evidence type="ECO:0000259" key="9">
    <source>
        <dbReference type="PROSITE" id="PS51384"/>
    </source>
</evidence>
<dbReference type="InterPro" id="IPR039261">
    <property type="entry name" value="FNR_nucleotide-bd"/>
</dbReference>
<dbReference type="Gene3D" id="1.20.990.10">
    <property type="entry name" value="NADPH-cytochrome p450 Reductase, Chain A, domain 3"/>
    <property type="match status" value="1"/>
</dbReference>
<dbReference type="SUPFAM" id="SSF63380">
    <property type="entry name" value="Riboflavin synthase domain-like"/>
    <property type="match status" value="1"/>
</dbReference>
<gene>
    <name evidence="10" type="ORF">OSTQU699_LOCUS8505</name>
</gene>
<keyword evidence="7" id="KW-0560">Oxidoreductase</keyword>
<evidence type="ECO:0000256" key="2">
    <source>
        <dbReference type="ARBA" id="ARBA00001974"/>
    </source>
</evidence>
<dbReference type="Gene3D" id="2.40.30.10">
    <property type="entry name" value="Translation factors"/>
    <property type="match status" value="1"/>
</dbReference>
<dbReference type="Pfam" id="PF00175">
    <property type="entry name" value="NAD_binding_1"/>
    <property type="match status" value="1"/>
</dbReference>
<evidence type="ECO:0000256" key="3">
    <source>
        <dbReference type="ARBA" id="ARBA00022630"/>
    </source>
</evidence>
<keyword evidence="4" id="KW-0288">FMN</keyword>
<dbReference type="GO" id="GO:0003958">
    <property type="term" value="F:NADPH-hemoprotein reductase activity"/>
    <property type="evidence" value="ECO:0007669"/>
    <property type="project" value="UniProtKB-EC"/>
</dbReference>
<dbReference type="PANTHER" id="PTHR19384">
    <property type="entry name" value="NITRIC OXIDE SYNTHASE-RELATED"/>
    <property type="match status" value="1"/>
</dbReference>
<dbReference type="PRINTS" id="PR00371">
    <property type="entry name" value="FPNCR"/>
</dbReference>
<organism evidence="10 11">
    <name type="scientific">Ostreobium quekettii</name>
    <dbReference type="NCBI Taxonomy" id="121088"/>
    <lineage>
        <taxon>Eukaryota</taxon>
        <taxon>Viridiplantae</taxon>
        <taxon>Chlorophyta</taxon>
        <taxon>core chlorophytes</taxon>
        <taxon>Ulvophyceae</taxon>
        <taxon>TCBD clade</taxon>
        <taxon>Bryopsidales</taxon>
        <taxon>Ostreobineae</taxon>
        <taxon>Ostreobiaceae</taxon>
        <taxon>Ostreobium</taxon>
    </lineage>
</organism>
<dbReference type="PANTHER" id="PTHR19384:SF17">
    <property type="entry name" value="NADPH--CYTOCHROME P450 REDUCTASE"/>
    <property type="match status" value="1"/>
</dbReference>
<dbReference type="SUPFAM" id="SSF52343">
    <property type="entry name" value="Ferredoxin reductase-like, C-terminal NADP-linked domain"/>
    <property type="match status" value="1"/>
</dbReference>
<comment type="cofactor">
    <cofactor evidence="1">
        <name>FMN</name>
        <dbReference type="ChEBI" id="CHEBI:58210"/>
    </cofactor>
</comment>
<keyword evidence="3" id="KW-0285">Flavoprotein</keyword>
<comment type="caution">
    <text evidence="10">The sequence shown here is derived from an EMBL/GenBank/DDBJ whole genome shotgun (WGS) entry which is preliminary data.</text>
</comment>
<name>A0A8S1J774_9CHLO</name>
<sequence length="481" mass="53376">MGQLGAKRFVDRTDGDDSSCIEDDLDDWICSLLAALDERGFANKRVQCNDDASIQVPTYDLVIEDSNRSERPLAAHERCRTSGGGSVAHTIKMALIDEVRELHSSQSERSCIHVVLATNGFTYQPGDHVAVLPENSEQDVQGAAKVLGMDLDTVFTLRQQEGNPHKLAAPFPGPVSLKTALTTFADLTSPPRKSALPALAAFASDKEEARRLLFLCSHEGKAEYRKCVLENRMSLLDLFQEFPSVKPTLGAFFAGICPRLQSRYYSISSSPTAHPDEIHITAAVVDEIKPSGKRHKGVCTNWMKAQLPGTFALIHVRTSHFRLPADPEVPIIMVGPGAGLAPFRGFLQERAALQQQGRKLGPALLFFGCRSRRKDFIYEDELRQHLEDGVLTELYTAFSRDQEKKDYVQHHLLANKERVWATLSGNRKGVFYVCGEAARMARDVHAALVDIVQQCQKCSGPVAEMIVKSLSDQGRYQKDIW</sequence>
<dbReference type="GO" id="GO:0010181">
    <property type="term" value="F:FMN binding"/>
    <property type="evidence" value="ECO:0007669"/>
    <property type="project" value="TreeGrafter"/>
</dbReference>
<evidence type="ECO:0000313" key="11">
    <source>
        <dbReference type="Proteomes" id="UP000708148"/>
    </source>
</evidence>
<dbReference type="Gene3D" id="3.40.50.80">
    <property type="entry name" value="Nucleotide-binding domain of ferredoxin-NADP reductase (FNR) module"/>
    <property type="match status" value="1"/>
</dbReference>
<dbReference type="InterPro" id="IPR023173">
    <property type="entry name" value="NADPH_Cyt_P450_Rdtase_alpha"/>
</dbReference>
<evidence type="ECO:0000256" key="5">
    <source>
        <dbReference type="ARBA" id="ARBA00022827"/>
    </source>
</evidence>
<evidence type="ECO:0000256" key="4">
    <source>
        <dbReference type="ARBA" id="ARBA00022643"/>
    </source>
</evidence>
<dbReference type="Proteomes" id="UP000708148">
    <property type="component" value="Unassembled WGS sequence"/>
</dbReference>
<comment type="cofactor">
    <cofactor evidence="2">
        <name>FAD</name>
        <dbReference type="ChEBI" id="CHEBI:57692"/>
    </cofactor>
</comment>
<evidence type="ECO:0000256" key="8">
    <source>
        <dbReference type="ARBA" id="ARBA00023797"/>
    </source>
</evidence>
<dbReference type="GO" id="GO:0050660">
    <property type="term" value="F:flavin adenine dinucleotide binding"/>
    <property type="evidence" value="ECO:0007669"/>
    <property type="project" value="TreeGrafter"/>
</dbReference>
<reference evidence="10" key="1">
    <citation type="submission" date="2020-12" db="EMBL/GenBank/DDBJ databases">
        <authorList>
            <person name="Iha C."/>
        </authorList>
    </citation>
    <scope>NUCLEOTIDE SEQUENCE</scope>
</reference>
<proteinExistence type="predicted"/>
<dbReference type="InterPro" id="IPR001709">
    <property type="entry name" value="Flavoprot_Pyr_Nucl_cyt_Rdtase"/>
</dbReference>
<dbReference type="InterPro" id="IPR003097">
    <property type="entry name" value="CysJ-like_FAD-binding"/>
</dbReference>
<evidence type="ECO:0000256" key="1">
    <source>
        <dbReference type="ARBA" id="ARBA00001917"/>
    </source>
</evidence>
<dbReference type="EMBL" id="CAJHUC010002081">
    <property type="protein sequence ID" value="CAD7703148.1"/>
    <property type="molecule type" value="Genomic_DNA"/>
</dbReference>
<dbReference type="PROSITE" id="PS51384">
    <property type="entry name" value="FAD_FR"/>
    <property type="match status" value="1"/>
</dbReference>
<dbReference type="FunFam" id="3.40.50.80:FF:000001">
    <property type="entry name" value="NADPH--cytochrome P450 reductase 1"/>
    <property type="match status" value="1"/>
</dbReference>
<dbReference type="InterPro" id="IPR001433">
    <property type="entry name" value="OxRdtase_FAD/NAD-bd"/>
</dbReference>
<dbReference type="EC" id="1.6.2.4" evidence="8"/>
<feature type="domain" description="FAD-binding FR-type" evidence="9">
    <location>
        <begin position="89"/>
        <end position="324"/>
    </location>
</feature>
<keyword evidence="5" id="KW-0274">FAD</keyword>
<evidence type="ECO:0000313" key="10">
    <source>
        <dbReference type="EMBL" id="CAD7703148.1"/>
    </source>
</evidence>
<dbReference type="Pfam" id="PF00667">
    <property type="entry name" value="FAD_binding_1"/>
    <property type="match status" value="1"/>
</dbReference>
<protein>
    <recommendedName>
        <fullName evidence="8">NADPH--hemoprotein reductase</fullName>
        <ecNumber evidence="8">1.6.2.4</ecNumber>
    </recommendedName>
</protein>
<dbReference type="InterPro" id="IPR017938">
    <property type="entry name" value="Riboflavin_synthase-like_b-brl"/>
</dbReference>
<dbReference type="AlphaFoldDB" id="A0A8S1J774"/>